<dbReference type="Proteomes" id="UP000285636">
    <property type="component" value="Unassembled WGS sequence"/>
</dbReference>
<proteinExistence type="inferred from homology"/>
<feature type="signal peptide" evidence="2">
    <location>
        <begin position="1"/>
        <end position="25"/>
    </location>
</feature>
<dbReference type="PRINTS" id="PR00811">
    <property type="entry name" value="BCTERIALGSPD"/>
</dbReference>
<evidence type="ECO:0000259" key="4">
    <source>
        <dbReference type="Pfam" id="PF13629"/>
    </source>
</evidence>
<accession>A0A423HSX6</accession>
<evidence type="ECO:0000313" key="6">
    <source>
        <dbReference type="Proteomes" id="UP000285636"/>
    </source>
</evidence>
<evidence type="ECO:0000256" key="1">
    <source>
        <dbReference type="RuleBase" id="RU004003"/>
    </source>
</evidence>
<evidence type="ECO:0000256" key="2">
    <source>
        <dbReference type="SAM" id="SignalP"/>
    </source>
</evidence>
<dbReference type="Pfam" id="PF00263">
    <property type="entry name" value="Secretin"/>
    <property type="match status" value="1"/>
</dbReference>
<feature type="domain" description="Pilus formation protein N-terminal" evidence="4">
    <location>
        <begin position="41"/>
        <end position="109"/>
    </location>
</feature>
<dbReference type="InterPro" id="IPR032789">
    <property type="entry name" value="T2SS-T3SS_pil_N"/>
</dbReference>
<dbReference type="RefSeq" id="WP_123435996.1">
    <property type="nucleotide sequence ID" value="NZ_MOBK01000013.1"/>
</dbReference>
<comment type="caution">
    <text evidence="5">The sequence shown here is derived from an EMBL/GenBank/DDBJ whole genome shotgun (WGS) entry which is preliminary data.</text>
</comment>
<dbReference type="InterPro" id="IPR050810">
    <property type="entry name" value="Bact_Secretion_Sys_Channel"/>
</dbReference>
<evidence type="ECO:0000259" key="3">
    <source>
        <dbReference type="Pfam" id="PF00263"/>
    </source>
</evidence>
<dbReference type="PANTHER" id="PTHR30332:SF17">
    <property type="entry name" value="TYPE IV PILIATION SYSTEM PROTEIN DR_0774-RELATED"/>
    <property type="match status" value="1"/>
</dbReference>
<dbReference type="GO" id="GO:0015627">
    <property type="term" value="C:type II protein secretion system complex"/>
    <property type="evidence" value="ECO:0007669"/>
    <property type="project" value="TreeGrafter"/>
</dbReference>
<feature type="domain" description="Type II/III secretion system secretin-like" evidence="3">
    <location>
        <begin position="216"/>
        <end position="377"/>
    </location>
</feature>
<reference evidence="5 6" key="1">
    <citation type="submission" date="2016-10" db="EMBL/GenBank/DDBJ databases">
        <title>Comparative genome analysis of multiple Pseudomonas spp. focuses on biocontrol and plant growth promoting traits.</title>
        <authorList>
            <person name="Tao X.-Y."/>
            <person name="Taylor C.G."/>
        </authorList>
    </citation>
    <scope>NUCLEOTIDE SEQUENCE [LARGE SCALE GENOMIC DNA]</scope>
    <source>
        <strain evidence="5 6">38D7</strain>
    </source>
</reference>
<dbReference type="AlphaFoldDB" id="A0A423HSX6"/>
<evidence type="ECO:0000313" key="5">
    <source>
        <dbReference type="EMBL" id="RON16340.1"/>
    </source>
</evidence>
<feature type="chain" id="PRO_5019071044" evidence="2">
    <location>
        <begin position="26"/>
        <end position="420"/>
    </location>
</feature>
<dbReference type="PANTHER" id="PTHR30332">
    <property type="entry name" value="PROBABLE GENERAL SECRETION PATHWAY PROTEIN D"/>
    <property type="match status" value="1"/>
</dbReference>
<comment type="similarity">
    <text evidence="1">Belongs to the bacterial secretin family.</text>
</comment>
<name>A0A423HSX6_9PSED</name>
<keyword evidence="2" id="KW-0732">Signal</keyword>
<dbReference type="Pfam" id="PF13629">
    <property type="entry name" value="T2SS-T3SS_pil_N"/>
    <property type="match status" value="1"/>
</dbReference>
<dbReference type="GO" id="GO:0009306">
    <property type="term" value="P:protein secretion"/>
    <property type="evidence" value="ECO:0007669"/>
    <property type="project" value="InterPro"/>
</dbReference>
<organism evidence="5 6">
    <name type="scientific">Pseudomonas brassicacearum</name>
    <dbReference type="NCBI Taxonomy" id="930166"/>
    <lineage>
        <taxon>Bacteria</taxon>
        <taxon>Pseudomonadati</taxon>
        <taxon>Pseudomonadota</taxon>
        <taxon>Gammaproteobacteria</taxon>
        <taxon>Pseudomonadales</taxon>
        <taxon>Pseudomonadaceae</taxon>
        <taxon>Pseudomonas</taxon>
    </lineage>
</organism>
<protein>
    <submittedName>
        <fullName evidence="5">Secretin</fullName>
    </submittedName>
</protein>
<dbReference type="InterPro" id="IPR004846">
    <property type="entry name" value="T2SS/T3SS_dom"/>
</dbReference>
<sequence>MRRSTMFMFQGLLWGSLLSSLPLTATFAASGNCAALGQLPATLEVGEGLQQEVQSPVAITRLAVGDPKIADVRVNGNQAFLLTGMAPGATSLMVWTACASAPRQSMVFVKGRATAAMTGSSSLPSQDPLLPSQVQTDIRFVEVSRTKLKEASTSIYGKSSNFLFGSPGTVPNTAVTPRVLPLRNLDPRIAVPSIPLANDMYNIVAGGGNFLAIINALEGSGFAYTLARPSLVAISGQSASFLAGGEIPIPVPSANSNSYSIEYKEFGVRLTLTPTVVSNDRIALKVAPEVSELDFANAVTIGGTTVPAFTIRRTDTSISLADGESFVISGLISTQNSSQVDKFPGLGDIPILGAFFRSSSIRREERELLMIVTPHLVQPLAVNAPLPSLPGEQLRNYDPGFYRMFFLEDGNFDKRSGLSQ</sequence>
<dbReference type="InterPro" id="IPR001775">
    <property type="entry name" value="GspD/PilQ"/>
</dbReference>
<gene>
    <name evidence="5" type="ORF">BK660_26335</name>
</gene>
<dbReference type="EMBL" id="MOBK01000013">
    <property type="protein sequence ID" value="RON16340.1"/>
    <property type="molecule type" value="Genomic_DNA"/>
</dbReference>